<evidence type="ECO:0000256" key="5">
    <source>
        <dbReference type="ARBA" id="ARBA00022692"/>
    </source>
</evidence>
<comment type="subcellular location">
    <subcellularLocation>
        <location evidence="1">Cell membrane</location>
        <topology evidence="1">Multi-pass membrane protein</topology>
    </subcellularLocation>
</comment>
<dbReference type="Pfam" id="PF04973">
    <property type="entry name" value="NMN_transporter"/>
    <property type="match status" value="1"/>
</dbReference>
<dbReference type="NCBIfam" id="TIGR01528">
    <property type="entry name" value="NMN_trans_PnuC"/>
    <property type="match status" value="1"/>
</dbReference>
<gene>
    <name evidence="9" type="ORF">EFD62_11345</name>
</gene>
<comment type="similarity">
    <text evidence="2">Belongs to the nicotinamide ribonucleoside (NR) uptake permease (TC 4.B.1) family.</text>
</comment>
<dbReference type="RefSeq" id="WP_128706157.1">
    <property type="nucleotide sequence ID" value="NZ_RLII01000015.1"/>
</dbReference>
<evidence type="ECO:0000256" key="8">
    <source>
        <dbReference type="SAM" id="Phobius"/>
    </source>
</evidence>
<keyword evidence="6 8" id="KW-1133">Transmembrane helix</keyword>
<evidence type="ECO:0000256" key="6">
    <source>
        <dbReference type="ARBA" id="ARBA00022989"/>
    </source>
</evidence>
<accession>A0A4Q0I2Z2</accession>
<organism evidence="9 10">
    <name type="scientific">Acetivibrio mesophilus</name>
    <dbReference type="NCBI Taxonomy" id="2487273"/>
    <lineage>
        <taxon>Bacteria</taxon>
        <taxon>Bacillati</taxon>
        <taxon>Bacillota</taxon>
        <taxon>Clostridia</taxon>
        <taxon>Eubacteriales</taxon>
        <taxon>Oscillospiraceae</taxon>
        <taxon>Acetivibrio</taxon>
    </lineage>
</organism>
<dbReference type="GO" id="GO:0034257">
    <property type="term" value="F:nicotinamide riboside transmembrane transporter activity"/>
    <property type="evidence" value="ECO:0007669"/>
    <property type="project" value="InterPro"/>
</dbReference>
<evidence type="ECO:0000256" key="7">
    <source>
        <dbReference type="ARBA" id="ARBA00023136"/>
    </source>
</evidence>
<reference evidence="10" key="1">
    <citation type="submission" date="2018-11" db="EMBL/GenBank/DDBJ databases">
        <title>Genome sequencing of a novel mesophilic and cellulolytic organism within the genus Hungateiclostridium.</title>
        <authorList>
            <person name="Rettenmaier R."/>
            <person name="Liebl W."/>
            <person name="Zverlov V."/>
        </authorList>
    </citation>
    <scope>NUCLEOTIDE SEQUENCE [LARGE SCALE GENOMIC DNA]</scope>
    <source>
        <strain evidence="10">N2K1</strain>
    </source>
</reference>
<feature type="transmembrane region" description="Helical" evidence="8">
    <location>
        <begin position="127"/>
        <end position="145"/>
    </location>
</feature>
<feature type="transmembrane region" description="Helical" evidence="8">
    <location>
        <begin position="151"/>
        <end position="171"/>
    </location>
</feature>
<feature type="transmembrane region" description="Helical" evidence="8">
    <location>
        <begin position="178"/>
        <end position="197"/>
    </location>
</feature>
<keyword evidence="10" id="KW-1185">Reference proteome</keyword>
<feature type="transmembrane region" description="Helical" evidence="8">
    <location>
        <begin position="42"/>
        <end position="58"/>
    </location>
</feature>
<dbReference type="OrthoDB" id="9791248at2"/>
<dbReference type="PANTHER" id="PTHR36122:SF2">
    <property type="entry name" value="NICOTINAMIDE RIBOSIDE TRANSPORTER PNUC"/>
    <property type="match status" value="1"/>
</dbReference>
<feature type="transmembrane region" description="Helical" evidence="8">
    <location>
        <begin position="88"/>
        <end position="106"/>
    </location>
</feature>
<comment type="caution">
    <text evidence="9">The sequence shown here is derived from an EMBL/GenBank/DDBJ whole genome shotgun (WGS) entry which is preliminary data.</text>
</comment>
<feature type="transmembrane region" description="Helical" evidence="8">
    <location>
        <begin position="65"/>
        <end position="82"/>
    </location>
</feature>
<evidence type="ECO:0000256" key="3">
    <source>
        <dbReference type="ARBA" id="ARBA00022448"/>
    </source>
</evidence>
<dbReference type="InterPro" id="IPR006419">
    <property type="entry name" value="NMN_transpt_PnuC"/>
</dbReference>
<keyword evidence="3" id="KW-0813">Transport</keyword>
<feature type="transmembrane region" description="Helical" evidence="8">
    <location>
        <begin position="203"/>
        <end position="221"/>
    </location>
</feature>
<dbReference type="PANTHER" id="PTHR36122">
    <property type="entry name" value="NICOTINAMIDE RIBOSIDE TRANSPORTER PNUC"/>
    <property type="match status" value="1"/>
</dbReference>
<dbReference type="EMBL" id="RLII01000015">
    <property type="protein sequence ID" value="RXE58614.1"/>
    <property type="molecule type" value="Genomic_DNA"/>
</dbReference>
<evidence type="ECO:0000256" key="4">
    <source>
        <dbReference type="ARBA" id="ARBA00022475"/>
    </source>
</evidence>
<keyword evidence="4" id="KW-1003">Cell membrane</keyword>
<keyword evidence="7 8" id="KW-0472">Membrane</keyword>
<sequence length="234" mass="26510">MEKITAFLRDELSGWKPWEVLWIIISTVTILSLSIYLNESLIGIIMAITGVICVVLTGKGKLSSYVFGMVNTVLYAYVAYGAKYYGDAMLNILYYAPMNVVGWVMWNKHISVETKEVEKKRLKGTGIVSVFIGSAIGIFLYGLILKRMGGSLPFVDALTTVFSVVAQILCVKRYMEQWILWIIIDVVSVYMWAVAFINGGESIATLIMWSIYLLNAIFMFVKWYRESRRSEANV</sequence>
<proteinExistence type="inferred from homology"/>
<evidence type="ECO:0000256" key="1">
    <source>
        <dbReference type="ARBA" id="ARBA00004651"/>
    </source>
</evidence>
<dbReference type="GO" id="GO:0005886">
    <property type="term" value="C:plasma membrane"/>
    <property type="evidence" value="ECO:0007669"/>
    <property type="project" value="UniProtKB-SubCell"/>
</dbReference>
<keyword evidence="5 8" id="KW-0812">Transmembrane</keyword>
<protein>
    <submittedName>
        <fullName evidence="9">Nicotinamide riboside transporter PnuC</fullName>
    </submittedName>
</protein>
<evidence type="ECO:0000313" key="9">
    <source>
        <dbReference type="EMBL" id="RXE58614.1"/>
    </source>
</evidence>
<feature type="transmembrane region" description="Helical" evidence="8">
    <location>
        <begin position="20"/>
        <end position="36"/>
    </location>
</feature>
<dbReference type="AlphaFoldDB" id="A0A4Q0I2Z2"/>
<dbReference type="Proteomes" id="UP000289166">
    <property type="component" value="Unassembled WGS sequence"/>
</dbReference>
<evidence type="ECO:0000256" key="2">
    <source>
        <dbReference type="ARBA" id="ARBA00006669"/>
    </source>
</evidence>
<name>A0A4Q0I2Z2_9FIRM</name>
<evidence type="ECO:0000313" key="10">
    <source>
        <dbReference type="Proteomes" id="UP000289166"/>
    </source>
</evidence>